<keyword evidence="1" id="KW-0282">Flagellum</keyword>
<dbReference type="AlphaFoldDB" id="A0A7X1F813"/>
<organism evidence="1 2">
    <name type="scientific">Novosphingobium aerophilum</name>
    <dbReference type="NCBI Taxonomy" id="2839843"/>
    <lineage>
        <taxon>Bacteria</taxon>
        <taxon>Pseudomonadati</taxon>
        <taxon>Pseudomonadota</taxon>
        <taxon>Alphaproteobacteria</taxon>
        <taxon>Sphingomonadales</taxon>
        <taxon>Sphingomonadaceae</taxon>
        <taxon>Novosphingobium</taxon>
    </lineage>
</organism>
<dbReference type="GO" id="GO:0044780">
    <property type="term" value="P:bacterial-type flagellum assembly"/>
    <property type="evidence" value="ECO:0007669"/>
    <property type="project" value="InterPro"/>
</dbReference>
<proteinExistence type="predicted"/>
<dbReference type="InterPro" id="IPR036584">
    <property type="entry name" value="FliS_sf"/>
</dbReference>
<dbReference type="Proteomes" id="UP000520156">
    <property type="component" value="Unassembled WGS sequence"/>
</dbReference>
<protein>
    <submittedName>
        <fullName evidence="1">Flagellar protein FliS</fullName>
    </submittedName>
</protein>
<sequence length="127" mass="13706">MLARHNPQDAYRRVDFDARVTGCDPMELVSLCYEHLIGALGSALFAHERGDITTKSKALTRAISAITALQLGVNGTEGVAAALHQFYQAARSAMLDSVLNFNPEQIARVRADFVDIASAMTAGAQRN</sequence>
<evidence type="ECO:0000313" key="2">
    <source>
        <dbReference type="Proteomes" id="UP000520156"/>
    </source>
</evidence>
<keyword evidence="2" id="KW-1185">Reference proteome</keyword>
<dbReference type="EMBL" id="JACLAU010000015">
    <property type="protein sequence ID" value="MBC2652122.1"/>
    <property type="molecule type" value="Genomic_DNA"/>
</dbReference>
<keyword evidence="1" id="KW-0966">Cell projection</keyword>
<dbReference type="SUPFAM" id="SSF101116">
    <property type="entry name" value="Flagellar export chaperone FliS"/>
    <property type="match status" value="1"/>
</dbReference>
<gene>
    <name evidence="1" type="ORF">H7F49_10435</name>
</gene>
<evidence type="ECO:0000313" key="1">
    <source>
        <dbReference type="EMBL" id="MBC2652122.1"/>
    </source>
</evidence>
<name>A0A7X1F813_9SPHN</name>
<dbReference type="Pfam" id="PF02561">
    <property type="entry name" value="FliS"/>
    <property type="match status" value="1"/>
</dbReference>
<keyword evidence="1" id="KW-0969">Cilium</keyword>
<accession>A0A7X1F813</accession>
<dbReference type="InterPro" id="IPR003713">
    <property type="entry name" value="FliS"/>
</dbReference>
<comment type="caution">
    <text evidence="1">The sequence shown here is derived from an EMBL/GenBank/DDBJ whole genome shotgun (WGS) entry which is preliminary data.</text>
</comment>
<dbReference type="Gene3D" id="1.20.120.340">
    <property type="entry name" value="Flagellar protein FliS"/>
    <property type="match status" value="1"/>
</dbReference>
<reference evidence="1 2" key="1">
    <citation type="submission" date="2020-08" db="EMBL/GenBank/DDBJ databases">
        <title>The genome sequence of Novosphingobium flavum 4Y4.</title>
        <authorList>
            <person name="Liu Y."/>
        </authorList>
    </citation>
    <scope>NUCLEOTIDE SEQUENCE [LARGE SCALE GENOMIC DNA]</scope>
    <source>
        <strain evidence="1 2">4Y4</strain>
    </source>
</reference>